<protein>
    <submittedName>
        <fullName evidence="1">Transporter of the ATP-binding cassette (ABC)</fullName>
    </submittedName>
</protein>
<comment type="caution">
    <text evidence="1">The sequence shown here is derived from an EMBL/GenBank/DDBJ whole genome shotgun (WGS) entry which is preliminary data.</text>
</comment>
<dbReference type="Proteomes" id="UP001172386">
    <property type="component" value="Unassembled WGS sequence"/>
</dbReference>
<keyword evidence="1" id="KW-0067">ATP-binding</keyword>
<evidence type="ECO:0000313" key="2">
    <source>
        <dbReference type="Proteomes" id="UP001172386"/>
    </source>
</evidence>
<name>A0ACC3A1A1_9EURO</name>
<evidence type="ECO:0000313" key="1">
    <source>
        <dbReference type="EMBL" id="KAJ9653798.1"/>
    </source>
</evidence>
<organism evidence="1 2">
    <name type="scientific">Neophaeococcomyces mojaviensis</name>
    <dbReference type="NCBI Taxonomy" id="3383035"/>
    <lineage>
        <taxon>Eukaryota</taxon>
        <taxon>Fungi</taxon>
        <taxon>Dikarya</taxon>
        <taxon>Ascomycota</taxon>
        <taxon>Pezizomycotina</taxon>
        <taxon>Eurotiomycetes</taxon>
        <taxon>Chaetothyriomycetidae</taxon>
        <taxon>Chaetothyriales</taxon>
        <taxon>Chaetothyriales incertae sedis</taxon>
        <taxon>Neophaeococcomyces</taxon>
    </lineage>
</organism>
<keyword evidence="2" id="KW-1185">Reference proteome</keyword>
<keyword evidence="1" id="KW-0547">Nucleotide-binding</keyword>
<accession>A0ACC3A1A1</accession>
<reference evidence="1" key="1">
    <citation type="submission" date="2022-10" db="EMBL/GenBank/DDBJ databases">
        <title>Culturing micro-colonial fungi from biological soil crusts in the Mojave desert and describing Neophaeococcomyces mojavensis, and introducing the new genera and species Taxawa tesnikishii.</title>
        <authorList>
            <person name="Kurbessoian T."/>
            <person name="Stajich J.E."/>
        </authorList>
    </citation>
    <scope>NUCLEOTIDE SEQUENCE</scope>
    <source>
        <strain evidence="1">JES_112</strain>
    </source>
</reference>
<proteinExistence type="predicted"/>
<gene>
    <name evidence="1" type="primary">YBT1</name>
    <name evidence="1" type="ORF">H2198_007087</name>
</gene>
<sequence>MGPIWYYDDIDLGFQSLYLQTVFPLATCAVSISLILLKCIWQYASQQQKEGQERLIDIEEEDLTLQTTITKTSTYDLDKPRGETGVVALELLILCAQLALSIVTLVHGDNYRVYLPIASIVFWTYLAVLGALRLFFTTEQRRPSWLKLWNHSAFLYGLEWLYEVFVFRSAIIHPRSDVSRDLIIARFTLTTALSIIVLTSRRGNRGVTVEHEGDIEPSKEPLSSLLGTLTFAWTDSIVWRGFQRPLEMSDVWNVALKDKAEHVVAEFRQIKKTHMLAVRLLLFFKKEVLVQGAWCAISSVFMFMPTLLLKAILEYLEDPNSVPTNAAWLYVILLFVTGILQALGDGQSLWIGRKICIRIRAVIIGEIYSKVLRRKSAAATTEAEAENADAKQNYSLWQRVKSWKKGGVKHEMNGTTHQTNIQSTEANNGTIINLMSIDSFKVSDICAYLHFLWAATPVQLIMAVALLYKVLGFSSFVGIVLMILVLPLNMFIARSFQSAQKRIMTATDARIHATNEVLQNIRIIKYFAWEQRFEGTVNEKRQTELTALWHKYILWSCAYTIWSGVPILITFSSFLVYTKVEKRPLVPSIAFPALSMFSLLRIPLDQLADMIAHVQESKVSVDRVEEFLNEEETEKYVQLRNSKQASPHDTRIALRHATLSWASQAQRKAKANASSFRLIDMDVDFVIGKLNIIAGPTGSGKTSLLMALLGEMYLLDGMVHLPGGYSRQQLRPDPETGLTESVAYCAQQAWLVNATIKENILFSIPFDAKRYKDVIAACALKRDLEILDAGDQTLVGEKGITLSGGQKQRISLARALYSNSKHLMLDDCLSAVDSHTAKHIFEEAIVGELMDNRTCILVSHNVALTVPQASHVVVLENGKIVSQGSPAQVVESGHLGEEMAKSVPVSRLPSAAPSRAASRSPNRTQEPSSHLSHGLKGVNGDVAHPEAERQSKADRKFVDHRIETKATGSVKWATIQMYLQAMGPWYYWIFASFGFIAVQIGSVATNIWIREWSNAYHTSARTVHASRIAFQSPAVHVYSLSGGLHMQTSPTEHAFSEQMVMDDVDSTYYLAVYALIGLAYITVCLSRELILFSGSRRASQTLHQRLLGNILRATFRFFDSTPLGQLTNRFSKDVQSIDQEVAPVAVGLLHSAAAVVTIVVLITAITPGFLIPGCFIAVLYVLTGMFYIRSSRDLKRLESIQRSPLFQHFGETLTGVVTIRAYGDESRFVNESNYKVNTHNRPFIYLWATNRWLAFRVDCAGALVAFFSAMFVIMNVGKIDAGAAGLSLSYAITFTQNVLWLVRLYASNEQNMNAVERVQEYIEVEQEAPASIPETKPAANWPTHGSVHFINYACRYRKDLEQVLKNVTFKIEAGQKVGIVGRTGAGKSSLALALFRGLEAEEGKILIDDVNIGLIGLQDLREAITIVPQDPTLFTGTLRNNLDPFGLFTDEEIFTALRRVQLISSPLQKSNLGRTPSTPSSSSNASTLNNNESTLGNENHTSSANGTLSSGATLVRFASNAKDNKNIFYDLNTPIAESGSNLSQGQRQLLCLARALLKNPKVLVMDEATASIDYATDSKIQDTLRELKDNTIVTIAHRLQTIIDYDRVLVLEKGEVVEYAHPWELIQKENGSFRGMCETSGDLDILLELAKKAWDAKRLVDVDV</sequence>
<dbReference type="EMBL" id="JAPDRQ010000141">
    <property type="protein sequence ID" value="KAJ9653798.1"/>
    <property type="molecule type" value="Genomic_DNA"/>
</dbReference>